<dbReference type="EMBL" id="CP066744">
    <property type="protein sequence ID" value="QQK08270.1"/>
    <property type="molecule type" value="Genomic_DNA"/>
</dbReference>
<protein>
    <submittedName>
        <fullName evidence="1">Crp/Fnr family transcriptional regulator</fullName>
    </submittedName>
</protein>
<name>A0AC61MRI9_9FIRM</name>
<organism evidence="1 2">
    <name type="scientific">Miniphocaeibacter halophilus</name>
    <dbReference type="NCBI Taxonomy" id="2931922"/>
    <lineage>
        <taxon>Bacteria</taxon>
        <taxon>Bacillati</taxon>
        <taxon>Bacillota</taxon>
        <taxon>Tissierellia</taxon>
        <taxon>Tissierellales</taxon>
        <taxon>Peptoniphilaceae</taxon>
        <taxon>Miniphocaeibacter</taxon>
    </lineage>
</organism>
<evidence type="ECO:0000313" key="2">
    <source>
        <dbReference type="Proteomes" id="UP000595814"/>
    </source>
</evidence>
<evidence type="ECO:0000313" key="1">
    <source>
        <dbReference type="EMBL" id="QQK08270.1"/>
    </source>
</evidence>
<reference evidence="1 2" key="1">
    <citation type="journal article" date="2022" name="Int. J. Syst. Evol. Microbiol.">
        <title>Miniphocaeibacter halophilus sp. nov., an ammonium-tolerant acetate-producing bacterium isolated from a biogas system.</title>
        <authorList>
            <person name="Schnurer A."/>
            <person name="Singh A."/>
            <person name="Bi S."/>
            <person name="Qiao W."/>
            <person name="Westerholm M."/>
        </authorList>
    </citation>
    <scope>NUCLEOTIDE SEQUENCE [LARGE SCALE GENOMIC DNA]</scope>
    <source>
        <strain evidence="1 2">AMB_01</strain>
    </source>
</reference>
<keyword evidence="2" id="KW-1185">Reference proteome</keyword>
<accession>A0AC61MRI9</accession>
<proteinExistence type="predicted"/>
<gene>
    <name evidence="1" type="ORF">JFY71_01645</name>
</gene>
<dbReference type="Proteomes" id="UP000595814">
    <property type="component" value="Chromosome"/>
</dbReference>
<sequence length="219" mass="25479">MPNKSDLFKNLTDYEIEKFLSENNAEKILLNKREEVFLQGNEAKYLFILEKGSVIVENTSLSGKRTIVNKFTEEGTVFGEVYLYLENNIYDYSCYSNEKSTIIKIPKRALLFDENSDALKIRIINNMLLILSQKAFYLNQKLLIAGSFSIREKLAKFFIQESNENGKVELYFTREELADFLGATRPSISRELMNMHNDGLIELNKNSIKINREQLEKFL</sequence>